<feature type="domain" description="Transcription factor zinc-finger" evidence="1">
    <location>
        <begin position="2"/>
        <end position="39"/>
    </location>
</feature>
<organism evidence="2 3">
    <name type="scientific">Permianibacter aggregans</name>
    <dbReference type="NCBI Taxonomy" id="1510150"/>
    <lineage>
        <taxon>Bacteria</taxon>
        <taxon>Pseudomonadati</taxon>
        <taxon>Pseudomonadota</taxon>
        <taxon>Gammaproteobacteria</taxon>
        <taxon>Pseudomonadales</taxon>
        <taxon>Pseudomonadaceae</taxon>
        <taxon>Permianibacter</taxon>
    </lineage>
</organism>
<evidence type="ECO:0000313" key="2">
    <source>
        <dbReference type="EMBL" id="TDQ49447.1"/>
    </source>
</evidence>
<dbReference type="Proteomes" id="UP000295375">
    <property type="component" value="Unassembled WGS sequence"/>
</dbReference>
<dbReference type="OrthoDB" id="9814037at2"/>
<dbReference type="EMBL" id="SNYM01000004">
    <property type="protein sequence ID" value="TDQ49447.1"/>
    <property type="molecule type" value="Genomic_DNA"/>
</dbReference>
<dbReference type="AlphaFoldDB" id="A0A4V3D7W2"/>
<feature type="domain" description="Transcription factor zinc-finger" evidence="1">
    <location>
        <begin position="66"/>
        <end position="106"/>
    </location>
</feature>
<comment type="caution">
    <text evidence="2">The sequence shown here is derived from an EMBL/GenBank/DDBJ whole genome shotgun (WGS) entry which is preliminary data.</text>
</comment>
<protein>
    <submittedName>
        <fullName evidence="2">TFIIB-like protein</fullName>
    </submittedName>
</protein>
<accession>A0A4V3D7W2</accession>
<proteinExistence type="predicted"/>
<keyword evidence="3" id="KW-1185">Reference proteome</keyword>
<gene>
    <name evidence="2" type="ORF">EV696_104152</name>
</gene>
<sequence length="125" mass="14030">MKCPKCHAPMESVLHHGQTVHRCGGCRGLWFGENQLTLLASKKHRHMLDIGDETLGQAFNDCHDSTCPSCQTTRLQRRPVSGQEYLMVDECPQCQGHFLDAGEFLQYQRPGVFGQLKAAYARLVA</sequence>
<dbReference type="Pfam" id="PF13453">
    <property type="entry name" value="Zn_ribbon_TFIIB"/>
    <property type="match status" value="2"/>
</dbReference>
<evidence type="ECO:0000259" key="1">
    <source>
        <dbReference type="Pfam" id="PF13453"/>
    </source>
</evidence>
<dbReference type="RefSeq" id="WP_133589050.1">
    <property type="nucleotide sequence ID" value="NZ_CP037953.1"/>
</dbReference>
<dbReference type="InterPro" id="IPR027392">
    <property type="entry name" value="TF_Znf"/>
</dbReference>
<name>A0A4V3D7W2_9GAMM</name>
<evidence type="ECO:0000313" key="3">
    <source>
        <dbReference type="Proteomes" id="UP000295375"/>
    </source>
</evidence>
<reference evidence="2 3" key="1">
    <citation type="submission" date="2019-03" db="EMBL/GenBank/DDBJ databases">
        <title>Genomic Encyclopedia of Type Strains, Phase IV (KMG-IV): sequencing the most valuable type-strain genomes for metagenomic binning, comparative biology and taxonomic classification.</title>
        <authorList>
            <person name="Goeker M."/>
        </authorList>
    </citation>
    <scope>NUCLEOTIDE SEQUENCE [LARGE SCALE GENOMIC DNA]</scope>
    <source>
        <strain evidence="2 3">DSM 103792</strain>
    </source>
</reference>